<comment type="similarity">
    <text evidence="2">Belongs to the TsaE family.</text>
</comment>
<gene>
    <name evidence="12" type="ORF">GbCGDNIH9_2005</name>
</gene>
<dbReference type="PANTHER" id="PTHR33540:SF2">
    <property type="entry name" value="TRNA THREONYLCARBAMOYLADENOSINE BIOSYNTHESIS PROTEIN TSAE"/>
    <property type="match status" value="1"/>
</dbReference>
<evidence type="ECO:0000313" key="12">
    <source>
        <dbReference type="EMBL" id="APH55322.1"/>
    </source>
</evidence>
<dbReference type="SUPFAM" id="SSF52540">
    <property type="entry name" value="P-loop containing nucleoside triphosphate hydrolases"/>
    <property type="match status" value="1"/>
</dbReference>
<keyword evidence="8" id="KW-0067">ATP-binding</keyword>
<dbReference type="PANTHER" id="PTHR33540">
    <property type="entry name" value="TRNA THREONYLCARBAMOYLADENOSINE BIOSYNTHESIS PROTEIN TSAE"/>
    <property type="match status" value="1"/>
</dbReference>
<evidence type="ECO:0000256" key="3">
    <source>
        <dbReference type="ARBA" id="ARBA00019010"/>
    </source>
</evidence>
<accession>A0AAC9P981</accession>
<evidence type="ECO:0000256" key="5">
    <source>
        <dbReference type="ARBA" id="ARBA00022694"/>
    </source>
</evidence>
<dbReference type="GO" id="GO:0016787">
    <property type="term" value="F:hydrolase activity"/>
    <property type="evidence" value="ECO:0007669"/>
    <property type="project" value="UniProtKB-KW"/>
</dbReference>
<evidence type="ECO:0000256" key="10">
    <source>
        <dbReference type="ARBA" id="ARBA00032441"/>
    </source>
</evidence>
<dbReference type="InterPro" id="IPR003442">
    <property type="entry name" value="T6A_TsaE"/>
</dbReference>
<dbReference type="Gene3D" id="3.40.50.300">
    <property type="entry name" value="P-loop containing nucleotide triphosphate hydrolases"/>
    <property type="match status" value="1"/>
</dbReference>
<proteinExistence type="inferred from homology"/>
<keyword evidence="6" id="KW-0479">Metal-binding</keyword>
<dbReference type="NCBIfam" id="TIGR00150">
    <property type="entry name" value="T6A_YjeE"/>
    <property type="match status" value="1"/>
</dbReference>
<evidence type="ECO:0000256" key="9">
    <source>
        <dbReference type="ARBA" id="ARBA00022842"/>
    </source>
</evidence>
<dbReference type="GO" id="GO:0002949">
    <property type="term" value="P:tRNA threonylcarbamoyladenosine modification"/>
    <property type="evidence" value="ECO:0007669"/>
    <property type="project" value="InterPro"/>
</dbReference>
<dbReference type="EMBL" id="CP018191">
    <property type="protein sequence ID" value="APH55322.1"/>
    <property type="molecule type" value="Genomic_DNA"/>
</dbReference>
<evidence type="ECO:0000256" key="4">
    <source>
        <dbReference type="ARBA" id="ARBA00022490"/>
    </source>
</evidence>
<dbReference type="InterPro" id="IPR027417">
    <property type="entry name" value="P-loop_NTPase"/>
</dbReference>
<evidence type="ECO:0000256" key="11">
    <source>
        <dbReference type="SAM" id="MobiDB-lite"/>
    </source>
</evidence>
<dbReference type="GO" id="GO:0005737">
    <property type="term" value="C:cytoplasm"/>
    <property type="evidence" value="ECO:0007669"/>
    <property type="project" value="UniProtKB-SubCell"/>
</dbReference>
<keyword evidence="12" id="KW-0378">Hydrolase</keyword>
<keyword evidence="9" id="KW-0460">Magnesium</keyword>
<evidence type="ECO:0000256" key="6">
    <source>
        <dbReference type="ARBA" id="ARBA00022723"/>
    </source>
</evidence>
<evidence type="ECO:0000256" key="7">
    <source>
        <dbReference type="ARBA" id="ARBA00022741"/>
    </source>
</evidence>
<evidence type="ECO:0000256" key="8">
    <source>
        <dbReference type="ARBA" id="ARBA00022840"/>
    </source>
</evidence>
<dbReference type="Pfam" id="PF02367">
    <property type="entry name" value="TsaE"/>
    <property type="match status" value="1"/>
</dbReference>
<feature type="compositionally biased region" description="Basic residues" evidence="11">
    <location>
        <begin position="1"/>
        <end position="10"/>
    </location>
</feature>
<evidence type="ECO:0000313" key="13">
    <source>
        <dbReference type="Proteomes" id="UP000182373"/>
    </source>
</evidence>
<dbReference type="GO" id="GO:0005524">
    <property type="term" value="F:ATP binding"/>
    <property type="evidence" value="ECO:0007669"/>
    <property type="project" value="UniProtKB-KW"/>
</dbReference>
<feature type="region of interest" description="Disordered" evidence="11">
    <location>
        <begin position="1"/>
        <end position="22"/>
    </location>
</feature>
<keyword evidence="5" id="KW-0819">tRNA processing</keyword>
<sequence>MSGTIRRPRKRDNSLSFTPGHRIPKKRHSGYMRVIRACLLTLDEASVRRMSLTPSSSLPASSLSASSTLLLADQAATEALGRHIADALRPGDAVLLEGSLGAGKSTLVRALLRHLADDPALDVPSPTYTLVQSYNTPRGAVAHLDLWRLDGPDALHELGWDALLKDIVIVEWPDRLEDLRPDQALTIRLEALPDNDGARHAHLSGWPAERLPR</sequence>
<dbReference type="GO" id="GO:0046872">
    <property type="term" value="F:metal ion binding"/>
    <property type="evidence" value="ECO:0007669"/>
    <property type="project" value="UniProtKB-KW"/>
</dbReference>
<evidence type="ECO:0000256" key="2">
    <source>
        <dbReference type="ARBA" id="ARBA00007599"/>
    </source>
</evidence>
<dbReference type="AlphaFoldDB" id="A0AAC9P981"/>
<reference evidence="13" key="1">
    <citation type="submission" date="2016-11" db="EMBL/GenBank/DDBJ databases">
        <title>Comparative genomic and phenotypic analysis of Granulibacter bethesdensis clinical isolates from patients with chronic granulomatous disease.</title>
        <authorList>
            <person name="Zarember K.A."/>
            <person name="Porcella S.F."/>
            <person name="Chu J."/>
            <person name="Ding L."/>
            <person name="Dahlstrom E."/>
            <person name="Barbian K."/>
            <person name="Martens C."/>
            <person name="Sykora L."/>
            <person name="Kramer S."/>
            <person name="Pettinato A.M."/>
            <person name="Hong H."/>
            <person name="Wald G."/>
            <person name="Berg L.J."/>
            <person name="Rogge L.S."/>
            <person name="Greenberg D.E."/>
            <person name="Falcone E.L."/>
            <person name="Neves J.F."/>
            <person name="Simoes M.J."/>
            <person name="Casal M."/>
            <person name="Rodriguez-Lopez F.C."/>
            <person name="Zelazny A."/>
            <person name="Gallin J.I."/>
            <person name="Holland S.M."/>
        </authorList>
    </citation>
    <scope>NUCLEOTIDE SEQUENCE [LARGE SCALE GENOMIC DNA]</scope>
    <source>
        <strain evidence="13">NIH9.1</strain>
    </source>
</reference>
<protein>
    <recommendedName>
        <fullName evidence="3">tRNA threonylcarbamoyladenosine biosynthesis protein TsaE</fullName>
    </recommendedName>
    <alternativeName>
        <fullName evidence="10">t(6)A37 threonylcarbamoyladenosine biosynthesis protein TsaE</fullName>
    </alternativeName>
</protein>
<comment type="subcellular location">
    <subcellularLocation>
        <location evidence="1">Cytoplasm</location>
    </subcellularLocation>
</comment>
<organism evidence="12 13">
    <name type="scientific">Granulibacter bethesdensis</name>
    <dbReference type="NCBI Taxonomy" id="364410"/>
    <lineage>
        <taxon>Bacteria</taxon>
        <taxon>Pseudomonadati</taxon>
        <taxon>Pseudomonadota</taxon>
        <taxon>Alphaproteobacteria</taxon>
        <taxon>Acetobacterales</taxon>
        <taxon>Acetobacteraceae</taxon>
        <taxon>Granulibacter</taxon>
    </lineage>
</organism>
<keyword evidence="7" id="KW-0547">Nucleotide-binding</keyword>
<dbReference type="Proteomes" id="UP000182373">
    <property type="component" value="Chromosome"/>
</dbReference>
<keyword evidence="4" id="KW-0963">Cytoplasm</keyword>
<evidence type="ECO:0000256" key="1">
    <source>
        <dbReference type="ARBA" id="ARBA00004496"/>
    </source>
</evidence>
<name>A0AAC9P981_9PROT</name>